<name>A0A097QZB5_HAFAL</name>
<dbReference type="Proteomes" id="UP000029986">
    <property type="component" value="Chromosome"/>
</dbReference>
<organism evidence="1 2">
    <name type="scientific">Hafnia alvei FB1</name>
    <dbReference type="NCBI Taxonomy" id="1453496"/>
    <lineage>
        <taxon>Bacteria</taxon>
        <taxon>Pseudomonadati</taxon>
        <taxon>Pseudomonadota</taxon>
        <taxon>Gammaproteobacteria</taxon>
        <taxon>Enterobacterales</taxon>
        <taxon>Hafniaceae</taxon>
        <taxon>Hafnia</taxon>
    </lineage>
</organism>
<keyword evidence="2" id="KW-1185">Reference proteome</keyword>
<proteinExistence type="predicted"/>
<sequence length="142" mass="15918">MVKSLLFLVNPEGQKFGLKVLRELVVVVQRREMPTIMALVIIQGRLNNIMRFEINATDLDFIIGIINDLPSLMDKLTSVRTGGEYFAKNKYPTGKYVINLSADEVDYVLEKLSNFIMSSGLDSNGGINSNGMRVESIIDIFI</sequence>
<dbReference type="AlphaFoldDB" id="A0A097QZB5"/>
<reference evidence="1 2" key="1">
    <citation type="journal article" date="2014" name="Gut Pathog.">
        <title>Gene clusters of Hafnia alvei strain FB1 important in survival and pathogenesis: a draft genome perspective.</title>
        <authorList>
            <person name="Tan J.Y."/>
            <person name="Yin W.F."/>
            <person name="Chan K.G."/>
        </authorList>
    </citation>
    <scope>NUCLEOTIDE SEQUENCE [LARGE SCALE GENOMIC DNA]</scope>
    <source>
        <strain evidence="1 2">FB1</strain>
    </source>
</reference>
<dbReference type="KEGG" id="hav:AT03_05175"/>
<accession>A0A097QZB5</accession>
<dbReference type="PATRIC" id="fig|1453496.5.peg.1029"/>
<dbReference type="EMBL" id="CP009706">
    <property type="protein sequence ID" value="AIU71836.1"/>
    <property type="molecule type" value="Genomic_DNA"/>
</dbReference>
<dbReference type="RefSeq" id="WP_025800388.1">
    <property type="nucleotide sequence ID" value="NZ_CP009706.1"/>
</dbReference>
<evidence type="ECO:0000313" key="1">
    <source>
        <dbReference type="EMBL" id="AIU71836.1"/>
    </source>
</evidence>
<protein>
    <submittedName>
        <fullName evidence="1">Uncharacterized protein</fullName>
    </submittedName>
</protein>
<dbReference type="HOGENOM" id="CLU_151229_0_0_6"/>
<gene>
    <name evidence="1" type="ORF">AT03_05175</name>
</gene>
<dbReference type="eggNOG" id="ENOG5033JIH">
    <property type="taxonomic scope" value="Bacteria"/>
</dbReference>
<evidence type="ECO:0000313" key="2">
    <source>
        <dbReference type="Proteomes" id="UP000029986"/>
    </source>
</evidence>